<dbReference type="PANTHER" id="PTHR34273:SF2">
    <property type="entry name" value="METHYLTHIORIBOSE KINASE"/>
    <property type="match status" value="1"/>
</dbReference>
<keyword evidence="4" id="KW-0418">Kinase</keyword>
<evidence type="ECO:0000313" key="7">
    <source>
        <dbReference type="EMBL" id="SDB30324.1"/>
    </source>
</evidence>
<keyword evidence="3" id="KW-0547">Nucleotide-binding</keyword>
<dbReference type="InterPro" id="IPR011009">
    <property type="entry name" value="Kinase-like_dom_sf"/>
</dbReference>
<evidence type="ECO:0000256" key="5">
    <source>
        <dbReference type="ARBA" id="ARBA00022840"/>
    </source>
</evidence>
<keyword evidence="2 7" id="KW-0808">Transferase</keyword>
<evidence type="ECO:0000259" key="6">
    <source>
        <dbReference type="Pfam" id="PF01636"/>
    </source>
</evidence>
<evidence type="ECO:0000256" key="1">
    <source>
        <dbReference type="ARBA" id="ARBA00010165"/>
    </source>
</evidence>
<name>A0A1G6CBV9_9HYPH</name>
<dbReference type="Gene3D" id="3.30.200.20">
    <property type="entry name" value="Phosphorylase Kinase, domain 1"/>
    <property type="match status" value="1"/>
</dbReference>
<gene>
    <name evidence="7" type="ORF">SAMN02982931_02299</name>
</gene>
<dbReference type="GO" id="GO:0016301">
    <property type="term" value="F:kinase activity"/>
    <property type="evidence" value="ECO:0007669"/>
    <property type="project" value="UniProtKB-KW"/>
</dbReference>
<dbReference type="RefSeq" id="WP_090876567.1">
    <property type="nucleotide sequence ID" value="NZ_FMXQ01000004.1"/>
</dbReference>
<dbReference type="SUPFAM" id="SSF56112">
    <property type="entry name" value="Protein kinase-like (PK-like)"/>
    <property type="match status" value="1"/>
</dbReference>
<dbReference type="PANTHER" id="PTHR34273">
    <property type="entry name" value="METHYLTHIORIBOSE KINASE"/>
    <property type="match status" value="1"/>
</dbReference>
<dbReference type="EMBL" id="FMXQ01000004">
    <property type="protein sequence ID" value="SDB30324.1"/>
    <property type="molecule type" value="Genomic_DNA"/>
</dbReference>
<dbReference type="Proteomes" id="UP000199071">
    <property type="component" value="Unassembled WGS sequence"/>
</dbReference>
<evidence type="ECO:0000313" key="8">
    <source>
        <dbReference type="Proteomes" id="UP000199071"/>
    </source>
</evidence>
<keyword evidence="5" id="KW-0067">ATP-binding</keyword>
<accession>A0A1G6CBV9</accession>
<evidence type="ECO:0000256" key="2">
    <source>
        <dbReference type="ARBA" id="ARBA00022679"/>
    </source>
</evidence>
<keyword evidence="8" id="KW-1185">Reference proteome</keyword>
<protein>
    <submittedName>
        <fullName evidence="7">Phosphotransferase enzyme family protein</fullName>
    </submittedName>
</protein>
<comment type="similarity">
    <text evidence="1">Belongs to the methylthioribose kinase family.</text>
</comment>
<feature type="domain" description="Aminoglycoside phosphotransferase" evidence="6">
    <location>
        <begin position="25"/>
        <end position="245"/>
    </location>
</feature>
<proteinExistence type="inferred from homology"/>
<dbReference type="OrthoDB" id="7326703at2"/>
<dbReference type="Gene3D" id="3.90.1200.10">
    <property type="match status" value="1"/>
</dbReference>
<dbReference type="AlphaFoldDB" id="A0A1G6CBV9"/>
<evidence type="ECO:0000256" key="3">
    <source>
        <dbReference type="ARBA" id="ARBA00022741"/>
    </source>
</evidence>
<dbReference type="InterPro" id="IPR002575">
    <property type="entry name" value="Aminoglycoside_PTrfase"/>
</dbReference>
<dbReference type="Pfam" id="PF01636">
    <property type="entry name" value="APH"/>
    <property type="match status" value="1"/>
</dbReference>
<dbReference type="STRING" id="665467.SAMN02982931_02299"/>
<sequence>MILPAEIITSLAAMGLIADGAPVEAERLTGGVSSDIWKVTAGDRTFCVKRAMAQLAVKDEWFAPVERNRYEQLWYATAAARVPGVAPAVLAADDAAMFFVMEFLDPADHRLWKAELMAGRVDGAFAANVGGKLAAIHAATAGDAEIAAAFQTGPLFEALRLEPYLRATGVRHPALAGRLNALADRTAATRLALVHGDVSPKNIMIGPTNEPVILDAECAWYGDPAFDLAFCVNHLLLKTLAAPQAGGALLAAFDAFCDAYRAGVDWEPVADLESRAASLLPGLLLARIDGKSPVEYVTDDATRERVRRVAIPLIESAPATLDAVRQAWTKEKTG</sequence>
<dbReference type="GO" id="GO:0005524">
    <property type="term" value="F:ATP binding"/>
    <property type="evidence" value="ECO:0007669"/>
    <property type="project" value="UniProtKB-KW"/>
</dbReference>
<reference evidence="7 8" key="1">
    <citation type="submission" date="2016-10" db="EMBL/GenBank/DDBJ databases">
        <authorList>
            <person name="de Groot N.N."/>
        </authorList>
    </citation>
    <scope>NUCLEOTIDE SEQUENCE [LARGE SCALE GENOMIC DNA]</scope>
    <source>
        <strain evidence="7 8">ATCC 35022</strain>
    </source>
</reference>
<organism evidence="7 8">
    <name type="scientific">Bauldia litoralis</name>
    <dbReference type="NCBI Taxonomy" id="665467"/>
    <lineage>
        <taxon>Bacteria</taxon>
        <taxon>Pseudomonadati</taxon>
        <taxon>Pseudomonadota</taxon>
        <taxon>Alphaproteobacteria</taxon>
        <taxon>Hyphomicrobiales</taxon>
        <taxon>Kaistiaceae</taxon>
        <taxon>Bauldia</taxon>
    </lineage>
</organism>
<evidence type="ECO:0000256" key="4">
    <source>
        <dbReference type="ARBA" id="ARBA00022777"/>
    </source>
</evidence>